<dbReference type="PANTHER" id="PTHR10963:SF55">
    <property type="entry name" value="GLYCOSIDE HYDROLASE FAMILY 16 PROTEIN"/>
    <property type="match status" value="1"/>
</dbReference>
<dbReference type="InterPro" id="IPR000757">
    <property type="entry name" value="Beta-glucanase-like"/>
</dbReference>
<dbReference type="Pfam" id="PF00722">
    <property type="entry name" value="Glyco_hydro_16"/>
    <property type="match status" value="1"/>
</dbReference>
<dbReference type="InterPro" id="IPR050546">
    <property type="entry name" value="Glycosyl_Hydrlase_16"/>
</dbReference>
<comment type="similarity">
    <text evidence="1">Belongs to the glycosyl hydrolase 16 family.</text>
</comment>
<evidence type="ECO:0000256" key="1">
    <source>
        <dbReference type="ARBA" id="ARBA00006865"/>
    </source>
</evidence>
<dbReference type="Gene3D" id="2.60.120.200">
    <property type="match status" value="1"/>
</dbReference>
<feature type="domain" description="GH16" evidence="2">
    <location>
        <begin position="1"/>
        <end position="171"/>
    </location>
</feature>
<sequence length="171" mass="18604">MATPTGLELRTLDAVKCHAKWSTGFATSKSKQSYGFFEASIKVADIDGLNNAFWLVSEDAFEIDIAEVHFPNDLHMTLHNWVTTAGTGVGFDSKFSGDLSKGFHDYGVLWTPTDIVFEVDGEPVAAIATHGAIKKPVDIRFSTALAFFAGKIPDKPAGHAMVVRSLRVYPL</sequence>
<gene>
    <name evidence="3" type="ORF">ABVQ20_34270</name>
</gene>
<comment type="caution">
    <text evidence="3">The sequence shown here is derived from an EMBL/GenBank/DDBJ whole genome shotgun (WGS) entry which is preliminary data.</text>
</comment>
<dbReference type="SUPFAM" id="SSF49899">
    <property type="entry name" value="Concanavalin A-like lectins/glucanases"/>
    <property type="match status" value="1"/>
</dbReference>
<dbReference type="PROSITE" id="PS51762">
    <property type="entry name" value="GH16_2"/>
    <property type="match status" value="1"/>
</dbReference>
<evidence type="ECO:0000259" key="2">
    <source>
        <dbReference type="PROSITE" id="PS51762"/>
    </source>
</evidence>
<dbReference type="InterPro" id="IPR013320">
    <property type="entry name" value="ConA-like_dom_sf"/>
</dbReference>
<keyword evidence="4" id="KW-1185">Reference proteome</keyword>
<accession>A0ABV2DPL4</accession>
<proteinExistence type="inferred from homology"/>
<dbReference type="Proteomes" id="UP001548832">
    <property type="component" value="Unassembled WGS sequence"/>
</dbReference>
<name>A0ABV2DPL4_9HYPH</name>
<evidence type="ECO:0000313" key="3">
    <source>
        <dbReference type="EMBL" id="MET2832026.1"/>
    </source>
</evidence>
<dbReference type="CDD" id="cd00413">
    <property type="entry name" value="Glyco_hydrolase_16"/>
    <property type="match status" value="1"/>
</dbReference>
<organism evidence="3 4">
    <name type="scientific">Mesorhizobium shangrilense</name>
    <dbReference type="NCBI Taxonomy" id="460060"/>
    <lineage>
        <taxon>Bacteria</taxon>
        <taxon>Pseudomonadati</taxon>
        <taxon>Pseudomonadota</taxon>
        <taxon>Alphaproteobacteria</taxon>
        <taxon>Hyphomicrobiales</taxon>
        <taxon>Phyllobacteriaceae</taxon>
        <taxon>Mesorhizobium</taxon>
    </lineage>
</organism>
<evidence type="ECO:0000313" key="4">
    <source>
        <dbReference type="Proteomes" id="UP001548832"/>
    </source>
</evidence>
<keyword evidence="3" id="KW-0378">Hydrolase</keyword>
<dbReference type="GO" id="GO:0016787">
    <property type="term" value="F:hydrolase activity"/>
    <property type="evidence" value="ECO:0007669"/>
    <property type="project" value="UniProtKB-KW"/>
</dbReference>
<dbReference type="EMBL" id="JBEWSZ010000006">
    <property type="protein sequence ID" value="MET2832026.1"/>
    <property type="molecule type" value="Genomic_DNA"/>
</dbReference>
<reference evidence="3 4" key="1">
    <citation type="submission" date="2024-06" db="EMBL/GenBank/DDBJ databases">
        <authorList>
            <person name="Kim D.-U."/>
        </authorList>
    </citation>
    <scope>NUCLEOTIDE SEQUENCE [LARGE SCALE GENOMIC DNA]</scope>
    <source>
        <strain evidence="3 4">KACC15460</strain>
    </source>
</reference>
<dbReference type="PANTHER" id="PTHR10963">
    <property type="entry name" value="GLYCOSYL HYDROLASE-RELATED"/>
    <property type="match status" value="1"/>
</dbReference>
<protein>
    <submittedName>
        <fullName evidence="3">Glycoside hydrolase family 16 protein</fullName>
    </submittedName>
</protein>